<dbReference type="eggNOG" id="COG1442">
    <property type="taxonomic scope" value="Bacteria"/>
</dbReference>
<dbReference type="Gene3D" id="3.90.550.10">
    <property type="entry name" value="Spore Coat Polysaccharide Biosynthesis Protein SpsA, Chain A"/>
    <property type="match status" value="1"/>
</dbReference>
<dbReference type="HOGENOM" id="CLU_072747_0_0_12"/>
<dbReference type="KEGG" id="tpi:TREPR_2394"/>
<protein>
    <recommendedName>
        <fullName evidence="3">Glycosyl transferase family 8</fullName>
    </recommendedName>
</protein>
<organism evidence="1 2">
    <name type="scientific">Treponema primitia (strain ATCC BAA-887 / DSM 12427 / ZAS-2)</name>
    <dbReference type="NCBI Taxonomy" id="545694"/>
    <lineage>
        <taxon>Bacteria</taxon>
        <taxon>Pseudomonadati</taxon>
        <taxon>Spirochaetota</taxon>
        <taxon>Spirochaetia</taxon>
        <taxon>Spirochaetales</taxon>
        <taxon>Treponemataceae</taxon>
        <taxon>Treponema</taxon>
    </lineage>
</organism>
<dbReference type="AlphaFoldDB" id="F5YHI5"/>
<name>F5YHI5_TREPZ</name>
<evidence type="ECO:0008006" key="3">
    <source>
        <dbReference type="Google" id="ProtNLM"/>
    </source>
</evidence>
<reference evidence="2" key="1">
    <citation type="submission" date="2009-12" db="EMBL/GenBank/DDBJ databases">
        <title>Complete sequence of Treponema primitia strain ZAS-2.</title>
        <authorList>
            <person name="Tetu S.G."/>
            <person name="Matson E."/>
            <person name="Ren Q."/>
            <person name="Seshadri R."/>
            <person name="Elbourne L."/>
            <person name="Hassan K.A."/>
            <person name="Durkin A."/>
            <person name="Radune D."/>
            <person name="Mohamoud Y."/>
            <person name="Shay R."/>
            <person name="Jin S."/>
            <person name="Zhang X."/>
            <person name="Lucey K."/>
            <person name="Ballor N.R."/>
            <person name="Ottesen E."/>
            <person name="Rosenthal R."/>
            <person name="Allen A."/>
            <person name="Leadbetter J.R."/>
            <person name="Paulsen I.T."/>
        </authorList>
    </citation>
    <scope>NUCLEOTIDE SEQUENCE [LARGE SCALE GENOMIC DNA]</scope>
    <source>
        <strain evidence="2">ATCC BAA-887 / DSM 12427 / ZAS-2</strain>
    </source>
</reference>
<gene>
    <name evidence="1" type="ordered locus">TREPR_2394</name>
</gene>
<dbReference type="STRING" id="545694.TREPR_2394"/>
<dbReference type="InterPro" id="IPR029044">
    <property type="entry name" value="Nucleotide-diphossugar_trans"/>
</dbReference>
<accession>F5YHI5</accession>
<evidence type="ECO:0000313" key="1">
    <source>
        <dbReference type="EMBL" id="AEF86709.1"/>
    </source>
</evidence>
<evidence type="ECO:0000313" key="2">
    <source>
        <dbReference type="Proteomes" id="UP000009223"/>
    </source>
</evidence>
<dbReference type="InterPro" id="IPR002495">
    <property type="entry name" value="Glyco_trans_8"/>
</dbReference>
<dbReference type="Proteomes" id="UP000009223">
    <property type="component" value="Chromosome"/>
</dbReference>
<dbReference type="GO" id="GO:0016757">
    <property type="term" value="F:glycosyltransferase activity"/>
    <property type="evidence" value="ECO:0007669"/>
    <property type="project" value="InterPro"/>
</dbReference>
<dbReference type="Pfam" id="PF01501">
    <property type="entry name" value="Glyco_transf_8"/>
    <property type="match status" value="1"/>
</dbReference>
<dbReference type="EMBL" id="CP001843">
    <property type="protein sequence ID" value="AEF86709.1"/>
    <property type="molecule type" value="Genomic_DNA"/>
</dbReference>
<sequence>MKYVYVLTSSPTDTYYEQFFLSTVSMRMYNPDADVVVLFDKKTKKGLTGKRAEYEKYISEIKVIAIPDEYNQKEASRWIKTSIRKYITEDFLFIDCDTVITEKLAPEFPFEIKIGAVLDTHVNLSNHHLKDYFQRSDSQIGFDASFKQENHYNGGLIFCRDCVEGDLFFEKWHELWLKGREKGNVQDMPSLNQADHELNGIITELGGEWNCQISHNGLPFLYNAKIIHYYATSLISFTPPYLPASENTLSSIRENGVITPEIIKLLEHPKTAFEQYTRIVADRGVIDAFDSSLFSKIIWLRKKHPILFQKLNTFMYHLTKSVKRLFRK</sequence>
<reference evidence="1 2" key="2">
    <citation type="journal article" date="2011" name="ISME J.">
        <title>RNA-seq reveals cooperative metabolic interactions between two termite-gut spirochete species in co-culture.</title>
        <authorList>
            <person name="Rosenthal A.Z."/>
            <person name="Matson E.G."/>
            <person name="Eldar A."/>
            <person name="Leadbetter J.R."/>
        </authorList>
    </citation>
    <scope>NUCLEOTIDE SEQUENCE [LARGE SCALE GENOMIC DNA]</scope>
    <source>
        <strain evidence="2">ATCC BAA-887 / DSM 12427 / ZAS-2</strain>
    </source>
</reference>
<dbReference type="SUPFAM" id="SSF53448">
    <property type="entry name" value="Nucleotide-diphospho-sugar transferases"/>
    <property type="match status" value="1"/>
</dbReference>
<dbReference type="OrthoDB" id="3034663at2"/>
<proteinExistence type="predicted"/>
<keyword evidence="2" id="KW-1185">Reference proteome</keyword>